<accession>A0A840C1G3</accession>
<organism evidence="3 4">
    <name type="scientific">Chelatococcus caeni</name>
    <dbReference type="NCBI Taxonomy" id="1348468"/>
    <lineage>
        <taxon>Bacteria</taxon>
        <taxon>Pseudomonadati</taxon>
        <taxon>Pseudomonadota</taxon>
        <taxon>Alphaproteobacteria</taxon>
        <taxon>Hyphomicrobiales</taxon>
        <taxon>Chelatococcaceae</taxon>
        <taxon>Chelatococcus</taxon>
    </lineage>
</organism>
<reference evidence="3 4" key="1">
    <citation type="submission" date="2020-08" db="EMBL/GenBank/DDBJ databases">
        <title>Genomic Encyclopedia of Type Strains, Phase IV (KMG-IV): sequencing the most valuable type-strain genomes for metagenomic binning, comparative biology and taxonomic classification.</title>
        <authorList>
            <person name="Goeker M."/>
        </authorList>
    </citation>
    <scope>NUCLEOTIDE SEQUENCE [LARGE SCALE GENOMIC DNA]</scope>
    <source>
        <strain evidence="3 4">DSM 103737</strain>
    </source>
</reference>
<dbReference type="SUPFAM" id="SSF82771">
    <property type="entry name" value="GIY-YIG endonuclease"/>
    <property type="match status" value="1"/>
</dbReference>
<keyword evidence="3" id="KW-0540">Nuclease</keyword>
<proteinExistence type="inferred from homology"/>
<keyword evidence="3" id="KW-0378">Hydrolase</keyword>
<dbReference type="PROSITE" id="PS50164">
    <property type="entry name" value="GIY_YIG"/>
    <property type="match status" value="1"/>
</dbReference>
<dbReference type="Proteomes" id="UP000577362">
    <property type="component" value="Unassembled WGS sequence"/>
</dbReference>
<dbReference type="GO" id="GO:0004519">
    <property type="term" value="F:endonuclease activity"/>
    <property type="evidence" value="ECO:0007669"/>
    <property type="project" value="UniProtKB-KW"/>
</dbReference>
<dbReference type="PANTHER" id="PTHR34477:SF5">
    <property type="entry name" value="BSL5627 PROTEIN"/>
    <property type="match status" value="1"/>
</dbReference>
<keyword evidence="3" id="KW-0255">Endonuclease</keyword>
<dbReference type="EMBL" id="JACIEN010000002">
    <property type="protein sequence ID" value="MBB4016816.1"/>
    <property type="molecule type" value="Genomic_DNA"/>
</dbReference>
<feature type="domain" description="GIY-YIG" evidence="2">
    <location>
        <begin position="2"/>
        <end position="78"/>
    </location>
</feature>
<evidence type="ECO:0000256" key="1">
    <source>
        <dbReference type="ARBA" id="ARBA00007435"/>
    </source>
</evidence>
<comment type="caution">
    <text evidence="3">The sequence shown here is derived from an EMBL/GenBank/DDBJ whole genome shotgun (WGS) entry which is preliminary data.</text>
</comment>
<dbReference type="CDD" id="cd10448">
    <property type="entry name" value="GIY-YIG_unchar_3"/>
    <property type="match status" value="1"/>
</dbReference>
<evidence type="ECO:0000313" key="4">
    <source>
        <dbReference type="Proteomes" id="UP000577362"/>
    </source>
</evidence>
<protein>
    <submittedName>
        <fullName evidence="3">Putative endonuclease</fullName>
    </submittedName>
</protein>
<evidence type="ECO:0000259" key="2">
    <source>
        <dbReference type="PROSITE" id="PS50164"/>
    </source>
</evidence>
<dbReference type="RefSeq" id="WP_183316411.1">
    <property type="nucleotide sequence ID" value="NZ_JACIEN010000002.1"/>
</dbReference>
<dbReference type="Pfam" id="PF01541">
    <property type="entry name" value="GIY-YIG"/>
    <property type="match status" value="1"/>
</dbReference>
<evidence type="ECO:0000313" key="3">
    <source>
        <dbReference type="EMBL" id="MBB4016816.1"/>
    </source>
</evidence>
<dbReference type="Gene3D" id="3.40.1440.10">
    <property type="entry name" value="GIY-YIG endonuclease"/>
    <property type="match status" value="1"/>
</dbReference>
<dbReference type="PANTHER" id="PTHR34477">
    <property type="entry name" value="UPF0213 PROTEIN YHBQ"/>
    <property type="match status" value="1"/>
</dbReference>
<dbReference type="InterPro" id="IPR035901">
    <property type="entry name" value="GIY-YIG_endonuc_sf"/>
</dbReference>
<gene>
    <name evidence="3" type="ORF">GGR16_001845</name>
</gene>
<comment type="similarity">
    <text evidence="1">Belongs to the UPF0213 family.</text>
</comment>
<dbReference type="InterPro" id="IPR050190">
    <property type="entry name" value="UPF0213_domain"/>
</dbReference>
<keyword evidence="4" id="KW-1185">Reference proteome</keyword>
<name>A0A840C1G3_9HYPH</name>
<sequence>MDNYTVYILASGRNGTLYVGVTNNLARRIFEHKQKTVPGFTRRYGVDRLVWCEHYRSIGEARQREASLKRWRRAWKLSLVEAMNPALRRSERPPQRRITPSP</sequence>
<dbReference type="AlphaFoldDB" id="A0A840C1G3"/>
<dbReference type="InterPro" id="IPR000305">
    <property type="entry name" value="GIY-YIG_endonuc"/>
</dbReference>